<keyword evidence="2 13" id="KW-0645">Protease</keyword>
<feature type="active site" evidence="11">
    <location>
        <position position="278"/>
    </location>
</feature>
<dbReference type="GO" id="GO:0046872">
    <property type="term" value="F:metal ion binding"/>
    <property type="evidence" value="ECO:0007669"/>
    <property type="project" value="UniProtKB-KW"/>
</dbReference>
<evidence type="ECO:0000256" key="11">
    <source>
        <dbReference type="PIRSR" id="PIRSR627057-1"/>
    </source>
</evidence>
<dbReference type="InterPro" id="IPR032456">
    <property type="entry name" value="Peptidase_M48_N"/>
</dbReference>
<evidence type="ECO:0000256" key="2">
    <source>
        <dbReference type="ARBA" id="ARBA00022670"/>
    </source>
</evidence>
<feature type="transmembrane region" description="Helical" evidence="14">
    <location>
        <begin position="104"/>
        <end position="126"/>
    </location>
</feature>
<feature type="binding site" evidence="12">
    <location>
        <position position="356"/>
    </location>
    <ligand>
        <name>Zn(2+)</name>
        <dbReference type="ChEBI" id="CHEBI:29105"/>
        <note>catalytic</note>
    </ligand>
</feature>
<dbReference type="GO" id="GO:0071586">
    <property type="term" value="P:CAAX-box protein processing"/>
    <property type="evidence" value="ECO:0007669"/>
    <property type="project" value="InterPro"/>
</dbReference>
<dbReference type="Pfam" id="PF16491">
    <property type="entry name" value="Peptidase_M48_N"/>
    <property type="match status" value="1"/>
</dbReference>
<evidence type="ECO:0000256" key="9">
    <source>
        <dbReference type="ARBA" id="ARBA00023049"/>
    </source>
</evidence>
<evidence type="ECO:0000256" key="13">
    <source>
        <dbReference type="RuleBase" id="RU003983"/>
    </source>
</evidence>
<evidence type="ECO:0000256" key="3">
    <source>
        <dbReference type="ARBA" id="ARBA00022692"/>
    </source>
</evidence>
<dbReference type="FunFam" id="3.30.2010.10:FF:000002">
    <property type="entry name" value="CAAX prenyl protease"/>
    <property type="match status" value="1"/>
</dbReference>
<sequence length="415" mass="46470">MHPFLIAILVLIGLKLVAELVLDWLNRGEVLRHADSIPAAFAGIMDEETYKKSVSYTLTHTNFGMIQTAWDAVVLAVVLASGLLPWLFYGLTGWVGDGLWGQGLVLFVILIALSLPGVPLELYSTFKIEARYGFNKTTLGTWISDKLKGLLLAAILGYPLLCLLLWFFRILPNSWWFWAFVAFFGFQLLLLLLYPRLILPLFNKLSPLPDGELRSRLLKLGERTGFSARTIHVMDGSRRSTHSNAFFTGFGKFRRIVLYDTLVEQLEDIELESVLAHEIGHYKKGHVPKMLIISALASLVGFGVLGLLAGQAWFYEAFGFQLADGMVPALLLFMLLSGLFSFWLSPLLNGLSRKHEYEADAFARKVMGDDPQPLIASLHKLTEKNLGNLTPHPFYSAFHYSHPTLLERETALKGG</sequence>
<name>A0A842HDI9_9BACT</name>
<evidence type="ECO:0000256" key="7">
    <source>
        <dbReference type="ARBA" id="ARBA00022833"/>
    </source>
</evidence>
<feature type="transmembrane region" description="Helical" evidence="14">
    <location>
        <begin position="326"/>
        <end position="344"/>
    </location>
</feature>
<evidence type="ECO:0000259" key="16">
    <source>
        <dbReference type="Pfam" id="PF16491"/>
    </source>
</evidence>
<keyword evidence="6" id="KW-0256">Endoplasmic reticulum</keyword>
<keyword evidence="18" id="KW-1185">Reference proteome</keyword>
<feature type="domain" description="Peptidase M48" evidence="15">
    <location>
        <begin position="208"/>
        <end position="413"/>
    </location>
</feature>
<comment type="similarity">
    <text evidence="13">Belongs to the peptidase M48 family.</text>
</comment>
<comment type="cofactor">
    <cofactor evidence="12 13">
        <name>Zn(2+)</name>
        <dbReference type="ChEBI" id="CHEBI:29105"/>
    </cofactor>
    <text evidence="12 13">Binds 1 zinc ion per subunit.</text>
</comment>
<comment type="caution">
    <text evidence="17">The sequence shown here is derived from an EMBL/GenBank/DDBJ whole genome shotgun (WGS) entry which is preliminary data.</text>
</comment>
<evidence type="ECO:0000256" key="1">
    <source>
        <dbReference type="ARBA" id="ARBA00004477"/>
    </source>
</evidence>
<evidence type="ECO:0000256" key="5">
    <source>
        <dbReference type="ARBA" id="ARBA00022801"/>
    </source>
</evidence>
<feature type="transmembrane region" description="Helical" evidence="14">
    <location>
        <begin position="291"/>
        <end position="314"/>
    </location>
</feature>
<feature type="active site" description="Proton donor" evidence="11">
    <location>
        <position position="360"/>
    </location>
</feature>
<dbReference type="Pfam" id="PF01435">
    <property type="entry name" value="Peptidase_M48"/>
    <property type="match status" value="1"/>
</dbReference>
<dbReference type="CDD" id="cd07343">
    <property type="entry name" value="M48A_Zmpste24p_like"/>
    <property type="match status" value="1"/>
</dbReference>
<dbReference type="Proteomes" id="UP000546464">
    <property type="component" value="Unassembled WGS sequence"/>
</dbReference>
<keyword evidence="9 13" id="KW-0482">Metalloprotease</keyword>
<keyword evidence="8 14" id="KW-1133">Transmembrane helix</keyword>
<proteinExistence type="inferred from homology"/>
<dbReference type="AlphaFoldDB" id="A0A842HDI9"/>
<feature type="transmembrane region" description="Helical" evidence="14">
    <location>
        <begin position="147"/>
        <end position="169"/>
    </location>
</feature>
<dbReference type="PANTHER" id="PTHR10120">
    <property type="entry name" value="CAAX PRENYL PROTEASE 1"/>
    <property type="match status" value="1"/>
</dbReference>
<evidence type="ECO:0000256" key="12">
    <source>
        <dbReference type="PIRSR" id="PIRSR627057-2"/>
    </source>
</evidence>
<evidence type="ECO:0000256" key="10">
    <source>
        <dbReference type="ARBA" id="ARBA00023136"/>
    </source>
</evidence>
<gene>
    <name evidence="17" type="ORF">H5P28_09555</name>
</gene>
<dbReference type="InterPro" id="IPR027057">
    <property type="entry name" value="CAXX_Prtase_1"/>
</dbReference>
<dbReference type="GO" id="GO:0004222">
    <property type="term" value="F:metalloendopeptidase activity"/>
    <property type="evidence" value="ECO:0007669"/>
    <property type="project" value="InterPro"/>
</dbReference>
<feature type="domain" description="CAAX prenyl protease 1 N-terminal" evidence="16">
    <location>
        <begin position="31"/>
        <end position="204"/>
    </location>
</feature>
<accession>A0A842HDI9</accession>
<evidence type="ECO:0000256" key="4">
    <source>
        <dbReference type="ARBA" id="ARBA00022723"/>
    </source>
</evidence>
<keyword evidence="3 14" id="KW-0812">Transmembrane</keyword>
<evidence type="ECO:0000256" key="8">
    <source>
        <dbReference type="ARBA" id="ARBA00022989"/>
    </source>
</evidence>
<keyword evidence="7 12" id="KW-0862">Zinc</keyword>
<feature type="transmembrane region" description="Helical" evidence="14">
    <location>
        <begin position="6"/>
        <end position="25"/>
    </location>
</feature>
<feature type="binding site" evidence="12">
    <location>
        <position position="277"/>
    </location>
    <ligand>
        <name>Zn(2+)</name>
        <dbReference type="ChEBI" id="CHEBI:29105"/>
        <note>catalytic</note>
    </ligand>
</feature>
<keyword evidence="5 13" id="KW-0378">Hydrolase</keyword>
<evidence type="ECO:0000256" key="6">
    <source>
        <dbReference type="ARBA" id="ARBA00022824"/>
    </source>
</evidence>
<dbReference type="InterPro" id="IPR001915">
    <property type="entry name" value="Peptidase_M48"/>
</dbReference>
<feature type="transmembrane region" description="Helical" evidence="14">
    <location>
        <begin position="175"/>
        <end position="194"/>
    </location>
</feature>
<protein>
    <submittedName>
        <fullName evidence="17">M48 family metallopeptidase</fullName>
    </submittedName>
</protein>
<keyword evidence="10 14" id="KW-0472">Membrane</keyword>
<evidence type="ECO:0000313" key="17">
    <source>
        <dbReference type="EMBL" id="MBC2594502.1"/>
    </source>
</evidence>
<organism evidence="17 18">
    <name type="scientific">Ruficoccus amylovorans</name>
    <dbReference type="NCBI Taxonomy" id="1804625"/>
    <lineage>
        <taxon>Bacteria</taxon>
        <taxon>Pseudomonadati</taxon>
        <taxon>Verrucomicrobiota</taxon>
        <taxon>Opitutia</taxon>
        <taxon>Puniceicoccales</taxon>
        <taxon>Cerasicoccaceae</taxon>
        <taxon>Ruficoccus</taxon>
    </lineage>
</organism>
<dbReference type="RefSeq" id="WP_185675484.1">
    <property type="nucleotide sequence ID" value="NZ_JACHVB010000025.1"/>
</dbReference>
<feature type="binding site" evidence="12">
    <location>
        <position position="281"/>
    </location>
    <ligand>
        <name>Zn(2+)</name>
        <dbReference type="ChEBI" id="CHEBI:29105"/>
        <note>catalytic</note>
    </ligand>
</feature>
<reference evidence="17 18" key="1">
    <citation type="submission" date="2020-07" db="EMBL/GenBank/DDBJ databases">
        <authorList>
            <person name="Feng X."/>
        </authorList>
    </citation>
    <scope>NUCLEOTIDE SEQUENCE [LARGE SCALE GENOMIC DNA]</scope>
    <source>
        <strain evidence="17 18">JCM31066</strain>
    </source>
</reference>
<evidence type="ECO:0000313" key="18">
    <source>
        <dbReference type="Proteomes" id="UP000546464"/>
    </source>
</evidence>
<keyword evidence="4 12" id="KW-0479">Metal-binding</keyword>
<dbReference type="EMBL" id="JACHVB010000025">
    <property type="protein sequence ID" value="MBC2594502.1"/>
    <property type="molecule type" value="Genomic_DNA"/>
</dbReference>
<feature type="transmembrane region" description="Helical" evidence="14">
    <location>
        <begin position="72"/>
        <end position="92"/>
    </location>
</feature>
<evidence type="ECO:0000256" key="14">
    <source>
        <dbReference type="SAM" id="Phobius"/>
    </source>
</evidence>
<evidence type="ECO:0000259" key="15">
    <source>
        <dbReference type="Pfam" id="PF01435"/>
    </source>
</evidence>
<dbReference type="Gene3D" id="3.30.2010.10">
    <property type="entry name" value="Metalloproteases ('zincins'), catalytic domain"/>
    <property type="match status" value="1"/>
</dbReference>
<comment type="subcellular location">
    <subcellularLocation>
        <location evidence="1">Endoplasmic reticulum membrane</location>
        <topology evidence="1">Multi-pass membrane protein</topology>
    </subcellularLocation>
</comment>